<gene>
    <name evidence="1" type="ORF">EVAR_22484_1</name>
</gene>
<evidence type="ECO:0000313" key="2">
    <source>
        <dbReference type="Proteomes" id="UP000299102"/>
    </source>
</evidence>
<dbReference type="Proteomes" id="UP000299102">
    <property type="component" value="Unassembled WGS sequence"/>
</dbReference>
<dbReference type="GO" id="GO:0003676">
    <property type="term" value="F:nucleic acid binding"/>
    <property type="evidence" value="ECO:0007669"/>
    <property type="project" value="InterPro"/>
</dbReference>
<dbReference type="InterPro" id="IPR036397">
    <property type="entry name" value="RNaseH_sf"/>
</dbReference>
<comment type="caution">
    <text evidence="1">The sequence shown here is derived from an EMBL/GenBank/DDBJ whole genome shotgun (WGS) entry which is preliminary data.</text>
</comment>
<dbReference type="EMBL" id="BGZK01000317">
    <property type="protein sequence ID" value="GBP36352.1"/>
    <property type="molecule type" value="Genomic_DNA"/>
</dbReference>
<accession>A0A4C1VDI5</accession>
<keyword evidence="2" id="KW-1185">Reference proteome</keyword>
<evidence type="ECO:0008006" key="3">
    <source>
        <dbReference type="Google" id="ProtNLM"/>
    </source>
</evidence>
<dbReference type="AlphaFoldDB" id="A0A4C1VDI5"/>
<evidence type="ECO:0000313" key="1">
    <source>
        <dbReference type="EMBL" id="GBP36352.1"/>
    </source>
</evidence>
<proteinExistence type="predicted"/>
<reference evidence="1 2" key="1">
    <citation type="journal article" date="2019" name="Commun. Biol.">
        <title>The bagworm genome reveals a unique fibroin gene that provides high tensile strength.</title>
        <authorList>
            <person name="Kono N."/>
            <person name="Nakamura H."/>
            <person name="Ohtoshi R."/>
            <person name="Tomita M."/>
            <person name="Numata K."/>
            <person name="Arakawa K."/>
        </authorList>
    </citation>
    <scope>NUCLEOTIDE SEQUENCE [LARGE SCALE GENOMIC DNA]</scope>
</reference>
<sequence length="239" mass="26682">MLSFLTGAYYALTASVGAKVNKIGRPAESKAEVVSFVGLCLAGMLPHNEAHVCITGILSNSSFSRGYDCACVQACFTAKAQAASTYLYLKRRGMIYDDFKLDVSEEQYVQRLKSAFNNEPPSRATIPRATCFHDLDSLVTAIKLKGQKTVTAARYTQQCLSEVIETLRIRGLMLHHDSASSHTAALILNYLKENYIVILEHRPYPSDFSVSHFWIEMLMRKHCYRLRRAVAACAHVPHA</sequence>
<name>A0A4C1VDI5_EUMVA</name>
<dbReference type="Gene3D" id="3.30.420.10">
    <property type="entry name" value="Ribonuclease H-like superfamily/Ribonuclease H"/>
    <property type="match status" value="1"/>
</dbReference>
<organism evidence="1 2">
    <name type="scientific">Eumeta variegata</name>
    <name type="common">Bagworm moth</name>
    <name type="synonym">Eumeta japonica</name>
    <dbReference type="NCBI Taxonomy" id="151549"/>
    <lineage>
        <taxon>Eukaryota</taxon>
        <taxon>Metazoa</taxon>
        <taxon>Ecdysozoa</taxon>
        <taxon>Arthropoda</taxon>
        <taxon>Hexapoda</taxon>
        <taxon>Insecta</taxon>
        <taxon>Pterygota</taxon>
        <taxon>Neoptera</taxon>
        <taxon>Endopterygota</taxon>
        <taxon>Lepidoptera</taxon>
        <taxon>Glossata</taxon>
        <taxon>Ditrysia</taxon>
        <taxon>Tineoidea</taxon>
        <taxon>Psychidae</taxon>
        <taxon>Oiketicinae</taxon>
        <taxon>Eumeta</taxon>
    </lineage>
</organism>
<protein>
    <recommendedName>
        <fullName evidence="3">Mariner Mos1 transposase</fullName>
    </recommendedName>
</protein>